<organism evidence="2 3">
    <name type="scientific">Mucilaginibacter frigoritolerans</name>
    <dbReference type="NCBI Taxonomy" id="652788"/>
    <lineage>
        <taxon>Bacteria</taxon>
        <taxon>Pseudomonadati</taxon>
        <taxon>Bacteroidota</taxon>
        <taxon>Sphingobacteriia</taxon>
        <taxon>Sphingobacteriales</taxon>
        <taxon>Sphingobacteriaceae</taxon>
        <taxon>Mucilaginibacter</taxon>
    </lineage>
</organism>
<dbReference type="Proteomes" id="UP000317010">
    <property type="component" value="Unassembled WGS sequence"/>
</dbReference>
<dbReference type="Gene3D" id="2.40.160.10">
    <property type="entry name" value="Porin"/>
    <property type="match status" value="1"/>
</dbReference>
<dbReference type="OrthoDB" id="9768080at2"/>
<proteinExistence type="predicted"/>
<sequence>MKINLQIIAAAALLFCSGSAFAQIDSTLLNTPAKTDTTKHSLSMDAVYNRPFLKLGKTPVSIGGYIESDVLYSNTSGITNGSQFQFRRFSLFVASTISKHVKFLSEIEYENDPTGDPGESSGAQFGIEYAAIDIEFNPLVNLRGGLILNPIGSFNQNHDGPKYEFTDRPIAMTQMLPDTWSNTGFGLYGKQYANHWMFGYEFYVTGGFDDAIIDNTQGKTFLPAANASLTRLTSSASGEPLYTGKLSIGNDKIGQLGLSYMGGVYNTWRIEGAQVDNKRSVNVFDVDFNTTIPRLHTAITTEWAWIFVDLPADYTPEYSHRQYGGYIDIVQPIIHGRILDWDNATVNLAVRGEYVDWNQGNFVATGQRMYNDVWSIMPAISFRPTPLTVLRVNYRIQNARDITGNTIGAAIGPTRGLSFGVSTYF</sequence>
<dbReference type="InterPro" id="IPR023614">
    <property type="entry name" value="Porin_dom_sf"/>
</dbReference>
<dbReference type="EMBL" id="VLLI01000012">
    <property type="protein sequence ID" value="TWI96732.1"/>
    <property type="molecule type" value="Genomic_DNA"/>
</dbReference>
<dbReference type="SUPFAM" id="SSF56935">
    <property type="entry name" value="Porins"/>
    <property type="match status" value="1"/>
</dbReference>
<comment type="caution">
    <text evidence="2">The sequence shown here is derived from an EMBL/GenBank/DDBJ whole genome shotgun (WGS) entry which is preliminary data.</text>
</comment>
<feature type="signal peptide" evidence="1">
    <location>
        <begin position="1"/>
        <end position="22"/>
    </location>
</feature>
<evidence type="ECO:0000256" key="1">
    <source>
        <dbReference type="SAM" id="SignalP"/>
    </source>
</evidence>
<dbReference type="RefSeq" id="WP_144915062.1">
    <property type="nucleotide sequence ID" value="NZ_VLLI01000012.1"/>
</dbReference>
<reference evidence="2 3" key="1">
    <citation type="submission" date="2019-07" db="EMBL/GenBank/DDBJ databases">
        <title>Genomic Encyclopedia of Archaeal and Bacterial Type Strains, Phase II (KMG-II): from individual species to whole genera.</title>
        <authorList>
            <person name="Goeker M."/>
        </authorList>
    </citation>
    <scope>NUCLEOTIDE SEQUENCE [LARGE SCALE GENOMIC DNA]</scope>
    <source>
        <strain evidence="2 3">ATCC BAA-1854</strain>
    </source>
</reference>
<keyword evidence="1" id="KW-0732">Signal</keyword>
<evidence type="ECO:0000313" key="2">
    <source>
        <dbReference type="EMBL" id="TWI96732.1"/>
    </source>
</evidence>
<protein>
    <submittedName>
        <fullName evidence="2">Phosphate-selective porin O/P</fullName>
    </submittedName>
</protein>
<name>A0A562TT54_9SPHI</name>
<evidence type="ECO:0000313" key="3">
    <source>
        <dbReference type="Proteomes" id="UP000317010"/>
    </source>
</evidence>
<gene>
    <name evidence="2" type="ORF">JN11_03844</name>
</gene>
<accession>A0A562TT54</accession>
<keyword evidence="3" id="KW-1185">Reference proteome</keyword>
<feature type="chain" id="PRO_5022194028" evidence="1">
    <location>
        <begin position="23"/>
        <end position="425"/>
    </location>
</feature>
<dbReference type="AlphaFoldDB" id="A0A562TT54"/>